<protein>
    <recommendedName>
        <fullName evidence="9">Phosphopantetheine adenylyltransferase</fullName>
        <ecNumber evidence="9">2.7.7.3</ecNumber>
    </recommendedName>
    <alternativeName>
        <fullName evidence="9">Dephospho-CoA pyrophosphorylase</fullName>
    </alternativeName>
    <alternativeName>
        <fullName evidence="9">Pantetheine-phosphate adenylyltransferase</fullName>
        <shortName evidence="9">PPAT</shortName>
    </alternativeName>
</protein>
<dbReference type="NCBIfam" id="TIGR01510">
    <property type="entry name" value="coaD_prev_kdtB"/>
    <property type="match status" value="1"/>
</dbReference>
<keyword evidence="1 9" id="KW-0963">Cytoplasm</keyword>
<name>A0A2S5TLT6_9GAMM</name>
<dbReference type="EMBL" id="PSNW01000001">
    <property type="protein sequence ID" value="PPE75954.1"/>
    <property type="molecule type" value="Genomic_DNA"/>
</dbReference>
<dbReference type="InterPro" id="IPR014729">
    <property type="entry name" value="Rossmann-like_a/b/a_fold"/>
</dbReference>
<dbReference type="OrthoDB" id="9806661at2"/>
<comment type="cofactor">
    <cofactor evidence="9">
        <name>Mg(2+)</name>
        <dbReference type="ChEBI" id="CHEBI:18420"/>
    </cofactor>
</comment>
<keyword evidence="5 9" id="KW-0067">ATP-binding</keyword>
<comment type="pathway">
    <text evidence="9">Cofactor biosynthesis; coenzyme A biosynthesis; CoA from (R)-pantothenate: step 4/5.</text>
</comment>
<dbReference type="PANTHER" id="PTHR21342">
    <property type="entry name" value="PHOSPHOPANTETHEINE ADENYLYLTRANSFERASE"/>
    <property type="match status" value="1"/>
</dbReference>
<comment type="caution">
    <text evidence="11">The sequence shown here is derived from an EMBL/GenBank/DDBJ whole genome shotgun (WGS) entry which is preliminary data.</text>
</comment>
<feature type="binding site" evidence="9">
    <location>
        <position position="99"/>
    </location>
    <ligand>
        <name>ATP</name>
        <dbReference type="ChEBI" id="CHEBI:30616"/>
    </ligand>
</feature>
<dbReference type="InterPro" id="IPR001980">
    <property type="entry name" value="PPAT"/>
</dbReference>
<dbReference type="UniPathway" id="UPA00241">
    <property type="reaction ID" value="UER00355"/>
</dbReference>
<dbReference type="AlphaFoldDB" id="A0A2S5TLT6"/>
<dbReference type="EC" id="2.7.7.3" evidence="9"/>
<organism evidence="11 12">
    <name type="scientific">Solimonas fluminis</name>
    <dbReference type="NCBI Taxonomy" id="2086571"/>
    <lineage>
        <taxon>Bacteria</taxon>
        <taxon>Pseudomonadati</taxon>
        <taxon>Pseudomonadota</taxon>
        <taxon>Gammaproteobacteria</taxon>
        <taxon>Nevskiales</taxon>
        <taxon>Nevskiaceae</taxon>
        <taxon>Solimonas</taxon>
    </lineage>
</organism>
<dbReference type="GO" id="GO:0004595">
    <property type="term" value="F:pantetheine-phosphate adenylyltransferase activity"/>
    <property type="evidence" value="ECO:0007669"/>
    <property type="project" value="UniProtKB-UniRule"/>
</dbReference>
<feature type="binding site" evidence="9">
    <location>
        <begin position="10"/>
        <end position="11"/>
    </location>
    <ligand>
        <name>ATP</name>
        <dbReference type="ChEBI" id="CHEBI:30616"/>
    </ligand>
</feature>
<feature type="binding site" evidence="9">
    <location>
        <begin position="124"/>
        <end position="130"/>
    </location>
    <ligand>
        <name>ATP</name>
        <dbReference type="ChEBI" id="CHEBI:30616"/>
    </ligand>
</feature>
<accession>A0A2S5TLT6</accession>
<feature type="binding site" evidence="9">
    <location>
        <position position="88"/>
    </location>
    <ligand>
        <name>substrate</name>
    </ligand>
</feature>
<feature type="binding site" evidence="9">
    <location>
        <position position="42"/>
    </location>
    <ligand>
        <name>substrate</name>
    </ligand>
</feature>
<evidence type="ECO:0000256" key="9">
    <source>
        <dbReference type="HAMAP-Rule" id="MF_00151"/>
    </source>
</evidence>
<dbReference type="PANTHER" id="PTHR21342:SF1">
    <property type="entry name" value="PHOSPHOPANTETHEINE ADENYLYLTRANSFERASE"/>
    <property type="match status" value="1"/>
</dbReference>
<dbReference type="PRINTS" id="PR01020">
    <property type="entry name" value="LPSBIOSNTHSS"/>
</dbReference>
<keyword evidence="12" id="KW-1185">Reference proteome</keyword>
<feature type="site" description="Transition state stabilizer" evidence="9">
    <location>
        <position position="18"/>
    </location>
</feature>
<dbReference type="Pfam" id="PF01467">
    <property type="entry name" value="CTP_transf_like"/>
    <property type="match status" value="1"/>
</dbReference>
<sequence length="164" mass="17839">MSVIAAYSGTFDPITLGHLDIITRASKMFPKLVVAVGYNIAKNPKFSPDERVALIREVVSDLPNVEVKAFSGLVVDFARENGVTVLVRGVRTVGDVDYEKQMAVMNRDLYANLDTVMLAPSPEYAHLSSSLVRELAGLGAPVEKLVPKAVVPVLLQRFGRDGKK</sequence>
<reference evidence="11 12" key="1">
    <citation type="submission" date="2018-02" db="EMBL/GenBank/DDBJ databases">
        <title>Genome sequencing of Solimonas sp. HR-BB.</title>
        <authorList>
            <person name="Lee Y."/>
            <person name="Jeon C.O."/>
        </authorList>
    </citation>
    <scope>NUCLEOTIDE SEQUENCE [LARGE SCALE GENOMIC DNA]</scope>
    <source>
        <strain evidence="11 12">HR-BB</strain>
    </source>
</reference>
<comment type="similarity">
    <text evidence="9">Belongs to the bacterial CoaD family.</text>
</comment>
<evidence type="ECO:0000256" key="7">
    <source>
        <dbReference type="ARBA" id="ARBA00022993"/>
    </source>
</evidence>
<dbReference type="Proteomes" id="UP000238220">
    <property type="component" value="Unassembled WGS sequence"/>
</dbReference>
<comment type="catalytic activity">
    <reaction evidence="8 9">
        <text>(R)-4'-phosphopantetheine + ATP + H(+) = 3'-dephospho-CoA + diphosphate</text>
        <dbReference type="Rhea" id="RHEA:19801"/>
        <dbReference type="ChEBI" id="CHEBI:15378"/>
        <dbReference type="ChEBI" id="CHEBI:30616"/>
        <dbReference type="ChEBI" id="CHEBI:33019"/>
        <dbReference type="ChEBI" id="CHEBI:57328"/>
        <dbReference type="ChEBI" id="CHEBI:61723"/>
        <dbReference type="EC" id="2.7.7.3"/>
    </reaction>
</comment>
<proteinExistence type="inferred from homology"/>
<dbReference type="HAMAP" id="MF_00151">
    <property type="entry name" value="PPAT_bact"/>
    <property type="match status" value="1"/>
</dbReference>
<evidence type="ECO:0000256" key="1">
    <source>
        <dbReference type="ARBA" id="ARBA00022490"/>
    </source>
</evidence>
<keyword evidence="3 9" id="KW-0548">Nucleotidyltransferase</keyword>
<comment type="subcellular location">
    <subcellularLocation>
        <location evidence="9">Cytoplasm</location>
    </subcellularLocation>
</comment>
<feature type="binding site" evidence="9">
    <location>
        <position position="18"/>
    </location>
    <ligand>
        <name>ATP</name>
        <dbReference type="ChEBI" id="CHEBI:30616"/>
    </ligand>
</feature>
<dbReference type="InterPro" id="IPR004821">
    <property type="entry name" value="Cyt_trans-like"/>
</dbReference>
<evidence type="ECO:0000313" key="12">
    <source>
        <dbReference type="Proteomes" id="UP000238220"/>
    </source>
</evidence>
<dbReference type="GO" id="GO:0015937">
    <property type="term" value="P:coenzyme A biosynthetic process"/>
    <property type="evidence" value="ECO:0007669"/>
    <property type="project" value="UniProtKB-UniRule"/>
</dbReference>
<dbReference type="CDD" id="cd02163">
    <property type="entry name" value="PPAT"/>
    <property type="match status" value="1"/>
</dbReference>
<gene>
    <name evidence="9" type="primary">coaD</name>
    <name evidence="11" type="ORF">C3942_03470</name>
</gene>
<evidence type="ECO:0000256" key="5">
    <source>
        <dbReference type="ARBA" id="ARBA00022840"/>
    </source>
</evidence>
<dbReference type="Gene3D" id="3.40.50.620">
    <property type="entry name" value="HUPs"/>
    <property type="match status" value="1"/>
</dbReference>
<dbReference type="GO" id="GO:0005524">
    <property type="term" value="F:ATP binding"/>
    <property type="evidence" value="ECO:0007669"/>
    <property type="project" value="UniProtKB-KW"/>
</dbReference>
<evidence type="ECO:0000256" key="6">
    <source>
        <dbReference type="ARBA" id="ARBA00022842"/>
    </source>
</evidence>
<dbReference type="GO" id="GO:0005737">
    <property type="term" value="C:cytoplasm"/>
    <property type="evidence" value="ECO:0007669"/>
    <property type="project" value="UniProtKB-SubCell"/>
</dbReference>
<dbReference type="RefSeq" id="WP_104228919.1">
    <property type="nucleotide sequence ID" value="NZ_PSNW01000001.1"/>
</dbReference>
<feature type="binding site" evidence="9">
    <location>
        <position position="10"/>
    </location>
    <ligand>
        <name>substrate</name>
    </ligand>
</feature>
<evidence type="ECO:0000259" key="10">
    <source>
        <dbReference type="Pfam" id="PF01467"/>
    </source>
</evidence>
<keyword evidence="6 9" id="KW-0460">Magnesium</keyword>
<dbReference type="SUPFAM" id="SSF52374">
    <property type="entry name" value="Nucleotidylyl transferase"/>
    <property type="match status" value="1"/>
</dbReference>
<comment type="subunit">
    <text evidence="9">Homohexamer.</text>
</comment>
<evidence type="ECO:0000256" key="2">
    <source>
        <dbReference type="ARBA" id="ARBA00022679"/>
    </source>
</evidence>
<evidence type="ECO:0000256" key="4">
    <source>
        <dbReference type="ARBA" id="ARBA00022741"/>
    </source>
</evidence>
<feature type="binding site" evidence="9">
    <location>
        <position position="74"/>
    </location>
    <ligand>
        <name>substrate</name>
    </ligand>
</feature>
<dbReference type="NCBIfam" id="TIGR00125">
    <property type="entry name" value="cyt_tran_rel"/>
    <property type="match status" value="1"/>
</dbReference>
<comment type="function">
    <text evidence="9">Reversibly transfers an adenylyl group from ATP to 4'-phosphopantetheine, yielding dephospho-CoA (dPCoA) and pyrophosphate.</text>
</comment>
<evidence type="ECO:0000256" key="3">
    <source>
        <dbReference type="ARBA" id="ARBA00022695"/>
    </source>
</evidence>
<feature type="domain" description="Cytidyltransferase-like" evidence="10">
    <location>
        <begin position="7"/>
        <end position="134"/>
    </location>
</feature>
<keyword evidence="4 9" id="KW-0547">Nucleotide-binding</keyword>
<evidence type="ECO:0000256" key="8">
    <source>
        <dbReference type="ARBA" id="ARBA00029346"/>
    </source>
</evidence>
<evidence type="ECO:0000313" key="11">
    <source>
        <dbReference type="EMBL" id="PPE75954.1"/>
    </source>
</evidence>
<keyword evidence="7 9" id="KW-0173">Coenzyme A biosynthesis</keyword>
<keyword evidence="2 9" id="KW-0808">Transferase</keyword>
<feature type="binding site" evidence="9">
    <location>
        <begin position="89"/>
        <end position="91"/>
    </location>
    <ligand>
        <name>ATP</name>
        <dbReference type="ChEBI" id="CHEBI:30616"/>
    </ligand>
</feature>